<gene>
    <name evidence="2" type="ORF">GCM10010269_78140</name>
</gene>
<feature type="domain" description="A-factor biosynthesis hotdog" evidence="1">
    <location>
        <begin position="22"/>
        <end position="156"/>
    </location>
</feature>
<accession>A0A918LBF7</accession>
<feature type="domain" description="A-factor biosynthesis hotdog" evidence="1">
    <location>
        <begin position="192"/>
        <end position="275"/>
    </location>
</feature>
<evidence type="ECO:0000313" key="3">
    <source>
        <dbReference type="Proteomes" id="UP000606194"/>
    </source>
</evidence>
<organism evidence="2 3">
    <name type="scientific">Streptomyces humidus</name>
    <dbReference type="NCBI Taxonomy" id="52259"/>
    <lineage>
        <taxon>Bacteria</taxon>
        <taxon>Bacillati</taxon>
        <taxon>Actinomycetota</taxon>
        <taxon>Actinomycetes</taxon>
        <taxon>Kitasatosporales</taxon>
        <taxon>Streptomycetaceae</taxon>
        <taxon>Streptomyces</taxon>
    </lineage>
</organism>
<evidence type="ECO:0000313" key="2">
    <source>
        <dbReference type="EMBL" id="GGS27886.1"/>
    </source>
</evidence>
<reference evidence="2" key="2">
    <citation type="submission" date="2020-09" db="EMBL/GenBank/DDBJ databases">
        <authorList>
            <person name="Sun Q."/>
            <person name="Ohkuma M."/>
        </authorList>
    </citation>
    <scope>NUCLEOTIDE SEQUENCE</scope>
    <source>
        <strain evidence="2">JCM 4386</strain>
    </source>
</reference>
<dbReference type="RefSeq" id="WP_190154069.1">
    <property type="nucleotide sequence ID" value="NZ_BMTL01000053.1"/>
</dbReference>
<dbReference type="NCBIfam" id="NF041195">
    <property type="entry name" value="ScbA_BarX_GamBu"/>
    <property type="match status" value="1"/>
</dbReference>
<name>A0A918LBF7_9ACTN</name>
<dbReference type="Pfam" id="PF03756">
    <property type="entry name" value="AfsA"/>
    <property type="match status" value="2"/>
</dbReference>
<keyword evidence="3" id="KW-1185">Reference proteome</keyword>
<reference evidence="2" key="1">
    <citation type="journal article" date="2014" name="Int. J. Syst. Evol. Microbiol.">
        <title>Complete genome sequence of Corynebacterium casei LMG S-19264T (=DSM 44701T), isolated from a smear-ripened cheese.</title>
        <authorList>
            <consortium name="US DOE Joint Genome Institute (JGI-PGF)"/>
            <person name="Walter F."/>
            <person name="Albersmeier A."/>
            <person name="Kalinowski J."/>
            <person name="Ruckert C."/>
        </authorList>
    </citation>
    <scope>NUCLEOTIDE SEQUENCE</scope>
    <source>
        <strain evidence="2">JCM 4386</strain>
    </source>
</reference>
<dbReference type="InterPro" id="IPR047757">
    <property type="entry name" value="AfsA-like"/>
</dbReference>
<dbReference type="Proteomes" id="UP000606194">
    <property type="component" value="Unassembled WGS sequence"/>
</dbReference>
<evidence type="ECO:0000259" key="1">
    <source>
        <dbReference type="Pfam" id="PF03756"/>
    </source>
</evidence>
<dbReference type="EMBL" id="BMTL01000053">
    <property type="protein sequence ID" value="GGS27886.1"/>
    <property type="molecule type" value="Genomic_DNA"/>
</dbReference>
<dbReference type="AlphaFoldDB" id="A0A918LBF7"/>
<dbReference type="InterPro" id="IPR005509">
    <property type="entry name" value="AfsA_hotdog_dom"/>
</dbReference>
<proteinExistence type="predicted"/>
<dbReference type="GO" id="GO:0016740">
    <property type="term" value="F:transferase activity"/>
    <property type="evidence" value="ECO:0007669"/>
    <property type="project" value="InterPro"/>
</dbReference>
<comment type="caution">
    <text evidence="2">The sequence shown here is derived from an EMBL/GenBank/DDBJ whole genome shotgun (WGS) entry which is preliminary data.</text>
</comment>
<sequence length="317" mass="34288">MTVTASTRVIERPSATSVPREYVHKAAASEVLLTGLSPAGPDRFHVTARWPSRHPFYGPKGGFHDPLLVAESVRQSVPLLSHVAYAVPFGHRQSWNSLRYEVDPVALTFTGNDADIDMHVTCSETVRRTGRLASLRMQVDLYIDGRPLGVAETRFCNLSPAVYPRLRGPHADAAQAAQHAVPLAPATAPARVARTRTRDVVLSPAVPTDPSPCPTPTRAQLRTDFSHPVLFDHPADHVPGMLLLEAARQSAHAAAHPLPGLATGLDAVFNHYVEFDAPCWIDRTPAGNPADTHRLIHVQALQNDTPAFTATVALTSP</sequence>
<protein>
    <submittedName>
        <fullName evidence="2">Adhesin</fullName>
    </submittedName>
</protein>